<evidence type="ECO:0000313" key="1">
    <source>
        <dbReference type="EMBL" id="GBN11464.1"/>
    </source>
</evidence>
<dbReference type="Proteomes" id="UP000499080">
    <property type="component" value="Unassembled WGS sequence"/>
</dbReference>
<evidence type="ECO:0000313" key="2">
    <source>
        <dbReference type="Proteomes" id="UP000499080"/>
    </source>
</evidence>
<comment type="caution">
    <text evidence="1">The sequence shown here is derived from an EMBL/GenBank/DDBJ whole genome shotgun (WGS) entry which is preliminary data.</text>
</comment>
<name>A0A4Y2LAG9_ARAVE</name>
<gene>
    <name evidence="1" type="ORF">AVEN_275424_1</name>
</gene>
<accession>A0A4Y2LAG9</accession>
<dbReference type="AlphaFoldDB" id="A0A4Y2LAG9"/>
<organism evidence="1 2">
    <name type="scientific">Araneus ventricosus</name>
    <name type="common">Orbweaver spider</name>
    <name type="synonym">Epeira ventricosa</name>
    <dbReference type="NCBI Taxonomy" id="182803"/>
    <lineage>
        <taxon>Eukaryota</taxon>
        <taxon>Metazoa</taxon>
        <taxon>Ecdysozoa</taxon>
        <taxon>Arthropoda</taxon>
        <taxon>Chelicerata</taxon>
        <taxon>Arachnida</taxon>
        <taxon>Araneae</taxon>
        <taxon>Araneomorphae</taxon>
        <taxon>Entelegynae</taxon>
        <taxon>Araneoidea</taxon>
        <taxon>Araneidae</taxon>
        <taxon>Araneus</taxon>
    </lineage>
</organism>
<sequence>METFQQDPSVPGQDTNGGTFSTAVLISFIVPGISYDDKTLNLLSDTLLLVFERNFHGRVRKPEIDQSDRENVNQVLTMLRFIRKWSAKRANDFSEMMVMWVPEAAPDPKPIAAVELD</sequence>
<keyword evidence="2" id="KW-1185">Reference proteome</keyword>
<protein>
    <submittedName>
        <fullName evidence="1">Uncharacterized protein</fullName>
    </submittedName>
</protein>
<proteinExistence type="predicted"/>
<reference evidence="1 2" key="1">
    <citation type="journal article" date="2019" name="Sci. Rep.">
        <title>Orb-weaving spider Araneus ventricosus genome elucidates the spidroin gene catalogue.</title>
        <authorList>
            <person name="Kono N."/>
            <person name="Nakamura H."/>
            <person name="Ohtoshi R."/>
            <person name="Moran D.A.P."/>
            <person name="Shinohara A."/>
            <person name="Yoshida Y."/>
            <person name="Fujiwara M."/>
            <person name="Mori M."/>
            <person name="Tomita M."/>
            <person name="Arakawa K."/>
        </authorList>
    </citation>
    <scope>NUCLEOTIDE SEQUENCE [LARGE SCALE GENOMIC DNA]</scope>
</reference>
<dbReference type="EMBL" id="BGPR01005579">
    <property type="protein sequence ID" value="GBN11464.1"/>
    <property type="molecule type" value="Genomic_DNA"/>
</dbReference>